<dbReference type="Pfam" id="PF00932">
    <property type="entry name" value="LTD"/>
    <property type="match status" value="3"/>
</dbReference>
<dbReference type="HOGENOM" id="CLU_008488_0_0_10"/>
<accession>H6LA50</accession>
<evidence type="ECO:0000256" key="1">
    <source>
        <dbReference type="ARBA" id="ARBA00022729"/>
    </source>
</evidence>
<dbReference type="Gene3D" id="2.60.40.4070">
    <property type="match status" value="1"/>
</dbReference>
<dbReference type="Pfam" id="PF13205">
    <property type="entry name" value="Big_5"/>
    <property type="match status" value="2"/>
</dbReference>
<feature type="domain" description="LTD" evidence="3">
    <location>
        <begin position="862"/>
        <end position="1015"/>
    </location>
</feature>
<dbReference type="OrthoDB" id="9758406at2"/>
<evidence type="ECO:0000256" key="2">
    <source>
        <dbReference type="SAM" id="SignalP"/>
    </source>
</evidence>
<feature type="domain" description="LTD" evidence="3">
    <location>
        <begin position="312"/>
        <end position="437"/>
    </location>
</feature>
<evidence type="ECO:0000313" key="4">
    <source>
        <dbReference type="EMBL" id="AFC25518.1"/>
    </source>
</evidence>
<dbReference type="eggNOG" id="COG4288">
    <property type="taxonomic scope" value="Bacteria"/>
</dbReference>
<reference evidence="4 5" key="1">
    <citation type="journal article" date="2012" name="Stand. Genomic Sci.">
        <title>Complete genome sequencing and analysis of Saprospira grandis str. Lewin, a predatory marine bacterium.</title>
        <authorList>
            <person name="Saw J.H."/>
            <person name="Yuryev A."/>
            <person name="Kanbe M."/>
            <person name="Hou S."/>
            <person name="Young A.G."/>
            <person name="Aizawa S."/>
            <person name="Alam M."/>
        </authorList>
    </citation>
    <scope>NUCLEOTIDE SEQUENCE [LARGE SCALE GENOMIC DNA]</scope>
    <source>
        <strain evidence="4 5">Lewin</strain>
    </source>
</reference>
<name>H6LA50_SAPGL</name>
<organism evidence="4 5">
    <name type="scientific">Saprospira grandis (strain Lewin)</name>
    <dbReference type="NCBI Taxonomy" id="984262"/>
    <lineage>
        <taxon>Bacteria</taxon>
        <taxon>Pseudomonadati</taxon>
        <taxon>Bacteroidota</taxon>
        <taxon>Saprospiria</taxon>
        <taxon>Saprospirales</taxon>
        <taxon>Saprospiraceae</taxon>
        <taxon>Saprospira</taxon>
    </lineage>
</organism>
<feature type="chain" id="PRO_5003604859" description="LTD domain-containing protein" evidence="2">
    <location>
        <begin position="22"/>
        <end position="1159"/>
    </location>
</feature>
<dbReference type="EMBL" id="CP002831">
    <property type="protein sequence ID" value="AFC25518.1"/>
    <property type="molecule type" value="Genomic_DNA"/>
</dbReference>
<dbReference type="InterPro" id="IPR014755">
    <property type="entry name" value="Cu-Rt/internalin_Ig-like"/>
</dbReference>
<dbReference type="PROSITE" id="PS51841">
    <property type="entry name" value="LTD"/>
    <property type="match status" value="3"/>
</dbReference>
<evidence type="ECO:0000313" key="5">
    <source>
        <dbReference type="Proteomes" id="UP000007519"/>
    </source>
</evidence>
<feature type="domain" description="LTD" evidence="3">
    <location>
        <begin position="579"/>
        <end position="703"/>
    </location>
</feature>
<dbReference type="InterPro" id="IPR032812">
    <property type="entry name" value="SbsA_Ig"/>
</dbReference>
<dbReference type="STRING" id="984262.SGRA_2790"/>
<dbReference type="Gene3D" id="2.60.40.1220">
    <property type="match status" value="3"/>
</dbReference>
<dbReference type="Proteomes" id="UP000007519">
    <property type="component" value="Chromosome"/>
</dbReference>
<dbReference type="AlphaFoldDB" id="H6LA50"/>
<gene>
    <name evidence="4" type="ordered locus">SGRA_2790</name>
</gene>
<feature type="signal peptide" evidence="2">
    <location>
        <begin position="1"/>
        <end position="21"/>
    </location>
</feature>
<keyword evidence="1 2" id="KW-0732">Signal</keyword>
<evidence type="ECO:0000259" key="3">
    <source>
        <dbReference type="PROSITE" id="PS51841"/>
    </source>
</evidence>
<keyword evidence="5" id="KW-1185">Reference proteome</keyword>
<dbReference type="InterPro" id="IPR001322">
    <property type="entry name" value="Lamin_tail_dom"/>
</dbReference>
<dbReference type="InterPro" id="IPR036415">
    <property type="entry name" value="Lamin_tail_dom_sf"/>
</dbReference>
<sequence length="1159" mass="125166">MKKLLLGLLLLPLSLASQSLTDDFSDGDFTSNPSWTGDQAQYTIDTNNALAINDLGNTGNSSLYVGANMQDSTVWEFLIKTDLTTSGPSGSNKVRVYLQIDQADVNANLNGYYLEFGESGSNDALELYRITNGSSSSLIRGTDGQMAGPSNNVRVRISRDNAGNWELSADYSGGTNFVSEGTTQDNSHNAGSFFAIRTYYSSTQGDRFSYDDISISPLFVDQQAPSLLSASAASATTVAVLFDEALDPTTANNAANYSLNNGVTVSAAQIDAQNPNQVNLTVTSMQSQTSYQLSVNNVEDLSGNALSNQSTTFTYVQLVTPAYQDLIFNELMIDPSPTVNLPEAEFIEIYNRGTGAVDLSNYELIHRSASSGTETSRSLANYILLPNEYLILHNDAAYTTASNQQQIPGFPSLNNTSAYLLLKTPAGQLVDSILYSNDWYQDDNKDAGGWTLELINPNLVCKGGNNWIASNDLNGGTPGAPNSVLDNTVDTTAPVILQARQASVNQAVLVFDDILDALAATDIANYSIDNGLNVVFAQLLDQYTVELTFNSNMQSQNTYSITANNVGDCVGNLANRTASFVYYEVEAAEHYDILINEILADASPSVGLPELEFVELYNRSNKYINLLNYRFSDGTSSRDAVFPFYILAPGEYLIISGEEQGQSYNSFGSAITFTTFPDLNAGGELISLSAANGNIIDAVDFSSDWYSESSKADGGWTLERINPNRPCEGASNWMGSIAQPPNYATIGGTPGEENSVYQDNPDQFAPDLIRAYPFGASIAANGDSIRLFFSEALDDSTAVNLANFSLDNGLMVQEAYLEAPNYNTLVIVTDQGLSANTIYTISLTNGLTDCVGNPIGLINSTRFALPQNIAAGDLQLNEVLFNPATGGSDFVEIYNASEKVLNLGDLWIANTTEESSLLDDANRVVGNLLIFPGSYAVLTEGAANLARQYARPVGQPTPDLSKMLETDLPAYNDDEGTVLIYSVTNNQAVFVDQFDYSEDFHNELLDEVDGVSLERIDLNAPTNDPNNWHSAAQAATFATPTYENSSALRNEVLGQELLELPNNTFSPDGDGFEDFLLINYSLPGPDYVAEVAVYDANGRFIKQLVQGESLLQEGFLQWDGSNEAGEKALVGPYVILAKLVSPSGDTKVEKKTCVLAAKF</sequence>
<dbReference type="Gene3D" id="2.60.40.1260">
    <property type="entry name" value="Lamin Tail domain"/>
    <property type="match status" value="1"/>
</dbReference>
<dbReference type="SUPFAM" id="SSF74853">
    <property type="entry name" value="Lamin A/C globular tail domain"/>
    <property type="match status" value="2"/>
</dbReference>
<proteinExistence type="predicted"/>
<dbReference type="RefSeq" id="WP_015693124.1">
    <property type="nucleotide sequence ID" value="NC_016940.1"/>
</dbReference>
<protein>
    <recommendedName>
        <fullName evidence="3">LTD domain-containing protein</fullName>
    </recommendedName>
</protein>
<dbReference type="KEGG" id="sgn:SGRA_2790"/>